<gene>
    <name evidence="2" type="ORF">DBRI00130_LOCUS21043</name>
</gene>
<feature type="compositionally biased region" description="Low complexity" evidence="1">
    <location>
        <begin position="52"/>
        <end position="66"/>
    </location>
</feature>
<feature type="region of interest" description="Disordered" evidence="1">
    <location>
        <begin position="365"/>
        <end position="399"/>
    </location>
</feature>
<dbReference type="InterPro" id="IPR029044">
    <property type="entry name" value="Nucleotide-diphossugar_trans"/>
</dbReference>
<protein>
    <recommendedName>
        <fullName evidence="3">Nucleotide-diphospho-sugar transferase domain-containing protein</fullName>
    </recommendedName>
</protein>
<organism evidence="2">
    <name type="scientific">Ditylum brightwellii</name>
    <dbReference type="NCBI Taxonomy" id="49249"/>
    <lineage>
        <taxon>Eukaryota</taxon>
        <taxon>Sar</taxon>
        <taxon>Stramenopiles</taxon>
        <taxon>Ochrophyta</taxon>
        <taxon>Bacillariophyta</taxon>
        <taxon>Mediophyceae</taxon>
        <taxon>Lithodesmiophycidae</taxon>
        <taxon>Lithodesmiales</taxon>
        <taxon>Lithodesmiaceae</taxon>
        <taxon>Ditylum</taxon>
    </lineage>
</organism>
<sequence>MKNSENNKTKNTNGGAVSNEAPPRSSSRPNSGGIRTIPRDRIGPMRRPTSMQQNIGIGGESSSNSQTSPRYRGSAGRPIPSSVGATSSSRYRMTLRQSFPFTKKDETPPNTGTYDGSANGEERHHLLYKFDSNNADSPSYATASTASTNRTDLRSIISGFGGLYLPPITMRIASLFCIISCLMFYRWVASTIDVSRDIATMQSIRDFELKHMEEGNGDVRTHVVEGRNRNYRENYAATEEGIMGGPYHPKISRNGDGSVSGIENVESAAANPKMTFGIYDGTEHEDEDEMMMFKKEQSEQEEEEEEEEEEHDDGVIAVRNKILEKVQLKEQEHAAAAAASNGLRGSAGSDSVPQGDKLEQSLINASPAGNNINNDDPNRKSPSLPTEVNPAKGPSSPPPKAKVAYVLPVYFCYSQITQSFNRDAPHNDATFHDAALLLKRSIFSQSYSYPKSDSLYDYQMVAIIERTVVRCKNENGEDGVDRAKLLRSLGYEVYIKDEPILASKIENEFLKLSVPKAGCCGAKELIKLHTYELVDYPIAVMVDFSTMVLKKLDDVFNLIIDGGSDGIVPTHMKEKDNWVRDTLFRGEELVTIDKMPNRVDAVFTRDFTTVLKDRWNTGVNLGFFVLRPSKEVFYELLTLYKTSNYSPIHGWDDKGYGPFDGSMLTKGLLTYYYHEIRPNIAVELNRCKYQNMAERPMIRINKNNVQCRDAKESKEECTDCRQTAFNDIVVANSKACRSPWNCEYHDSHADSRVCKGMHQSWFQMRKDLENNSDSKYSPSHQEEGSYYPEHQGYCHGGKKGTYIPMKLAEEAG</sequence>
<evidence type="ECO:0000256" key="1">
    <source>
        <dbReference type="SAM" id="MobiDB-lite"/>
    </source>
</evidence>
<proteinExistence type="predicted"/>
<feature type="compositionally biased region" description="Polar residues" evidence="1">
    <location>
        <begin position="83"/>
        <end position="100"/>
    </location>
</feature>
<evidence type="ECO:0000313" key="2">
    <source>
        <dbReference type="EMBL" id="CAE4618906.1"/>
    </source>
</evidence>
<reference evidence="2" key="1">
    <citation type="submission" date="2021-01" db="EMBL/GenBank/DDBJ databases">
        <authorList>
            <person name="Corre E."/>
            <person name="Pelletier E."/>
            <person name="Niang G."/>
            <person name="Scheremetjew M."/>
            <person name="Finn R."/>
            <person name="Kale V."/>
            <person name="Holt S."/>
            <person name="Cochrane G."/>
            <person name="Meng A."/>
            <person name="Brown T."/>
            <person name="Cohen L."/>
        </authorList>
    </citation>
    <scope>NUCLEOTIDE SEQUENCE</scope>
    <source>
        <strain evidence="2">GSO104</strain>
    </source>
</reference>
<feature type="compositionally biased region" description="Polar residues" evidence="1">
    <location>
        <begin position="365"/>
        <end position="386"/>
    </location>
</feature>
<dbReference type="SUPFAM" id="SSF53448">
    <property type="entry name" value="Nucleotide-diphospho-sugar transferases"/>
    <property type="match status" value="1"/>
</dbReference>
<name>A0A7S4RLU5_9STRA</name>
<evidence type="ECO:0008006" key="3">
    <source>
        <dbReference type="Google" id="ProtNLM"/>
    </source>
</evidence>
<dbReference type="AlphaFoldDB" id="A0A7S4RLU5"/>
<feature type="region of interest" description="Disordered" evidence="1">
    <location>
        <begin position="1"/>
        <end position="119"/>
    </location>
</feature>
<feature type="compositionally biased region" description="Acidic residues" evidence="1">
    <location>
        <begin position="299"/>
        <end position="312"/>
    </location>
</feature>
<dbReference type="EMBL" id="HBNS01026739">
    <property type="protein sequence ID" value="CAE4618906.1"/>
    <property type="molecule type" value="Transcribed_RNA"/>
</dbReference>
<accession>A0A7S4RLU5</accession>
<feature type="region of interest" description="Disordered" evidence="1">
    <location>
        <begin position="294"/>
        <end position="316"/>
    </location>
</feature>
<dbReference type="Gene3D" id="3.90.550.10">
    <property type="entry name" value="Spore Coat Polysaccharide Biosynthesis Protein SpsA, Chain A"/>
    <property type="match status" value="1"/>
</dbReference>